<comment type="caution">
    <text evidence="1">The sequence shown here is derived from an EMBL/GenBank/DDBJ whole genome shotgun (WGS) entry which is preliminary data.</text>
</comment>
<keyword evidence="2" id="KW-1185">Reference proteome</keyword>
<evidence type="ECO:0008006" key="3">
    <source>
        <dbReference type="Google" id="ProtNLM"/>
    </source>
</evidence>
<gene>
    <name evidence="1" type="ORF">EFA69_14680</name>
</gene>
<protein>
    <recommendedName>
        <fullName evidence="3">PD-(D/E)XK nuclease family protein</fullName>
    </recommendedName>
</protein>
<dbReference type="AlphaFoldDB" id="A0A3M9MPB6"/>
<organism evidence="1 2">
    <name type="scientific">Rufibacter immobilis</name>
    <dbReference type="NCBI Taxonomy" id="1348778"/>
    <lineage>
        <taxon>Bacteria</taxon>
        <taxon>Pseudomonadati</taxon>
        <taxon>Bacteroidota</taxon>
        <taxon>Cytophagia</taxon>
        <taxon>Cytophagales</taxon>
        <taxon>Hymenobacteraceae</taxon>
        <taxon>Rufibacter</taxon>
    </lineage>
</organism>
<name>A0A3M9MPB6_9BACT</name>
<proteinExistence type="predicted"/>
<dbReference type="InterPro" id="IPR029470">
    <property type="entry name" value="PDDEXK_4"/>
</dbReference>
<dbReference type="RefSeq" id="WP_123133850.1">
    <property type="nucleotide sequence ID" value="NZ_RJJE01000017.1"/>
</dbReference>
<dbReference type="Pfam" id="PF14281">
    <property type="entry name" value="PDDEXK_4"/>
    <property type="match status" value="1"/>
</dbReference>
<reference evidence="1 2" key="1">
    <citation type="submission" date="2018-11" db="EMBL/GenBank/DDBJ databases">
        <title>Rufibacter latericius sp. nov., isolated from water in Baiyang Lake.</title>
        <authorList>
            <person name="Yang Y."/>
        </authorList>
    </citation>
    <scope>NUCLEOTIDE SEQUENCE [LARGE SCALE GENOMIC DNA]</scope>
    <source>
        <strain evidence="1 2">MCC P1</strain>
    </source>
</reference>
<dbReference type="Proteomes" id="UP000271010">
    <property type="component" value="Unassembled WGS sequence"/>
</dbReference>
<accession>A0A3M9MPB6</accession>
<evidence type="ECO:0000313" key="1">
    <source>
        <dbReference type="EMBL" id="RNI27382.1"/>
    </source>
</evidence>
<dbReference type="OrthoDB" id="6346224at2"/>
<sequence>MAEITEHDLQKQYLALMKDTNLDRLELELNEPNIFSILAIDNMEIRHSNFLAWLLNPKESHGLNDLFLKRFLREIFFDKKIKNVTPLDAEMLDYRKVEIRREWHHIDLLISFPNLVICLENKVWSKDNGKQLTEYKNIIQAAFPEPTYRQVYLYLTPYGETSSHETDIYSFITYRNIITILDRILNIYQDLISTQAKIYINDYIKSLKRNIMGNDKANEMARDIYRNHKKLIDYIFANRPNAAEEYAEVANEVVKAEGFLLGSEQPNFVRFLPASISEFIPKYSKPNGWTNAEGLLFEIHFRDRDVLLKLTASPSIEPFKAKVKELLLPALSGKKYPWEGYYVLFEQREVINYKDTKLDRLSVERDIKSLLQKLKPTIDAVEEILLAHKDELIALKQQVENK</sequence>
<evidence type="ECO:0000313" key="2">
    <source>
        <dbReference type="Proteomes" id="UP000271010"/>
    </source>
</evidence>
<dbReference type="EMBL" id="RJJE01000017">
    <property type="protein sequence ID" value="RNI27382.1"/>
    <property type="molecule type" value="Genomic_DNA"/>
</dbReference>